<dbReference type="InterPro" id="IPR027417">
    <property type="entry name" value="P-loop_NTPase"/>
</dbReference>
<dbReference type="EMBL" id="CP119943">
    <property type="protein sequence ID" value="WFC98316.1"/>
    <property type="molecule type" value="Genomic_DNA"/>
</dbReference>
<evidence type="ECO:0000313" key="13">
    <source>
        <dbReference type="Proteomes" id="UP001219567"/>
    </source>
</evidence>
<sequence>MDRDVEMARAALAGVSNMPRDDIRLGSQELRNDAVETSPVNGLNRAVNPEEMPGLNSEQTLTGQAFSDEQPLIHSNQQSQEEDLLGLSEDGQDPTSKGEPTADMQFDASSQSAVQRLQAQEQSQDASESIATSQMSNRLQLIDEQQEFHTKQFQEQLAQWGMTDVGFGYDLCAVLGSQSTGKSTLLNKLFGTNFEVMNERARQQTTKGIWLSRGMERNMLVMDVEGTDGRERGEDQDFERKSSLFALTTAECLIVNMWENQVGLYQGANMGLLKTVLDVNLSLFQSGRARAGAAHDKTLLLFVIRDYLGTTPLENLESVVQKDLDRIWASLSKPSNLAEAKLSDYFDVMFTALPHKVLQPGEFDASVDLLRSWFINRSDPNYVFQTQYHKQIPIDGLPRYLEGIWEQVVQNKDLDLPTQQELLAQFRCDEIAEVAVRPFQAAIQALRKVLDSGTVLSTLGQDIAMHRTDVLAAFDKDASRYHRGVYTRKRNDLVDKLNTALLPAVLAQLKNLHVYLAEQFRHAILEVIRHSTTYNFGDLVRKQHDLAIESFDEMTSALLLPETDWTVDEERRLLEAELTRIAHALRLDETKKLALQLQREIGKKISEPLELALSHPSPTMWDEVLTSLQKVMTSTNAIYLERSASLNSTADEDVAGSHALQRGAWRQFLAKVHQQTAEAVLSVRLRAYFEERFRYDQEGVPRVLRPTDDMDGIFVSARDATLRLIPMYAQIAPTDSALLSSVKQSIQDPVYLESVQTGDEEPLDVDESLRILSELQMTELGNRFRRDADTFYVEAKRSTVSSMSSVPWWMYGVLVVLGWNEFMAVIRSPVYFTLMCMLLAGAYAVWRLNMGGPLMRVATTLARETQQTIEDQLRAYLVPPAAAQAPQSQTEQHELHERRTTAPVAL</sequence>
<dbReference type="PROSITE" id="PS51715">
    <property type="entry name" value="G_GB1_RHD3"/>
    <property type="match status" value="1"/>
</dbReference>
<keyword evidence="4 8" id="KW-0256">Endoplasmic reticulum</keyword>
<evidence type="ECO:0000256" key="10">
    <source>
        <dbReference type="SAM" id="Phobius"/>
    </source>
</evidence>
<feature type="region of interest" description="Disordered" evidence="9">
    <location>
        <begin position="87"/>
        <end position="111"/>
    </location>
</feature>
<dbReference type="GO" id="GO:0016320">
    <property type="term" value="P:endoplasmic reticulum membrane fusion"/>
    <property type="evidence" value="ECO:0007669"/>
    <property type="project" value="TreeGrafter"/>
</dbReference>
<proteinExistence type="inferred from homology"/>
<feature type="compositionally biased region" description="Basic and acidic residues" evidence="9">
    <location>
        <begin position="891"/>
        <end position="900"/>
    </location>
</feature>
<accession>A0AAJ5YT54</accession>
<keyword evidence="7 8" id="KW-0472">Membrane</keyword>
<dbReference type="Gene3D" id="3.40.50.300">
    <property type="entry name" value="P-loop containing nucleotide triphosphate hydrolases"/>
    <property type="match status" value="1"/>
</dbReference>
<dbReference type="Pfam" id="PF05879">
    <property type="entry name" value="RHD3_GTPase"/>
    <property type="match status" value="1"/>
</dbReference>
<dbReference type="CDD" id="cd01851">
    <property type="entry name" value="GBP"/>
    <property type="match status" value="1"/>
</dbReference>
<dbReference type="PANTHER" id="PTHR45923:SF2">
    <property type="entry name" value="PROTEIN SEY1"/>
    <property type="match status" value="1"/>
</dbReference>
<evidence type="ECO:0000256" key="5">
    <source>
        <dbReference type="ARBA" id="ARBA00022989"/>
    </source>
</evidence>
<feature type="topological domain" description="Cytoplasmic" evidence="8">
    <location>
        <begin position="1"/>
        <end position="805"/>
    </location>
</feature>
<name>A0AAJ5YT54_9BASI</name>
<feature type="topological domain" description="Cytoplasmic" evidence="8">
    <location>
        <begin position="851"/>
        <end position="906"/>
    </location>
</feature>
<feature type="binding site" evidence="8">
    <location>
        <begin position="176"/>
        <end position="183"/>
    </location>
    <ligand>
        <name>GTP</name>
        <dbReference type="ChEBI" id="CHEBI:37565"/>
    </ligand>
</feature>
<feature type="compositionally biased region" description="Basic and acidic residues" evidence="9">
    <location>
        <begin position="19"/>
        <end position="34"/>
    </location>
</feature>
<evidence type="ECO:0000256" key="1">
    <source>
        <dbReference type="ARBA" id="ARBA00022692"/>
    </source>
</evidence>
<dbReference type="PANTHER" id="PTHR45923">
    <property type="entry name" value="PROTEIN SEY1"/>
    <property type="match status" value="1"/>
</dbReference>
<feature type="transmembrane region" description="Helical" evidence="10">
    <location>
        <begin position="829"/>
        <end position="846"/>
    </location>
</feature>
<dbReference type="SUPFAM" id="SSF52540">
    <property type="entry name" value="P-loop containing nucleoside triphosphate hydrolases"/>
    <property type="match status" value="1"/>
</dbReference>
<dbReference type="Proteomes" id="UP001219567">
    <property type="component" value="Chromosome 1"/>
</dbReference>
<evidence type="ECO:0000256" key="9">
    <source>
        <dbReference type="SAM" id="MobiDB-lite"/>
    </source>
</evidence>
<dbReference type="GO" id="GO:0003924">
    <property type="term" value="F:GTPase activity"/>
    <property type="evidence" value="ECO:0007669"/>
    <property type="project" value="UniProtKB-UniRule"/>
</dbReference>
<dbReference type="GO" id="GO:0005525">
    <property type="term" value="F:GTP binding"/>
    <property type="evidence" value="ECO:0007669"/>
    <property type="project" value="UniProtKB-UniRule"/>
</dbReference>
<evidence type="ECO:0000256" key="6">
    <source>
        <dbReference type="ARBA" id="ARBA00023134"/>
    </source>
</evidence>
<dbReference type="InterPro" id="IPR046758">
    <property type="entry name" value="Sey1/RHD3-like_3HB"/>
</dbReference>
<keyword evidence="2 8" id="KW-0547">Nucleotide-binding</keyword>
<organism evidence="12 13">
    <name type="scientific">Malassezia yamatoensis</name>
    <dbReference type="NCBI Taxonomy" id="253288"/>
    <lineage>
        <taxon>Eukaryota</taxon>
        <taxon>Fungi</taxon>
        <taxon>Dikarya</taxon>
        <taxon>Basidiomycota</taxon>
        <taxon>Ustilaginomycotina</taxon>
        <taxon>Malasseziomycetes</taxon>
        <taxon>Malasseziales</taxon>
        <taxon>Malasseziaceae</taxon>
        <taxon>Malassezia</taxon>
    </lineage>
</organism>
<evidence type="ECO:0000256" key="2">
    <source>
        <dbReference type="ARBA" id="ARBA00022741"/>
    </source>
</evidence>
<dbReference type="InterPro" id="IPR030386">
    <property type="entry name" value="G_GB1_RHD3_dom"/>
</dbReference>
<evidence type="ECO:0000256" key="3">
    <source>
        <dbReference type="ARBA" id="ARBA00022801"/>
    </source>
</evidence>
<protein>
    <submittedName>
        <fullName evidence="12">Dynamin-like GTPase that mediates homotypic ER fusion</fullName>
    </submittedName>
</protein>
<gene>
    <name evidence="8 12" type="primary">SEY1</name>
    <name evidence="12" type="ORF">MYAM1_001042</name>
</gene>
<reference evidence="12 13" key="1">
    <citation type="submission" date="2023-03" db="EMBL/GenBank/DDBJ databases">
        <title>Mating type loci evolution in Malassezia.</title>
        <authorList>
            <person name="Coelho M.A."/>
        </authorList>
    </citation>
    <scope>NUCLEOTIDE SEQUENCE [LARGE SCALE GENOMIC DNA]</scope>
    <source>
        <strain evidence="12 13">CBS 9725</strain>
    </source>
</reference>
<dbReference type="FunFam" id="3.40.50.300:FF:000727">
    <property type="entry name" value="Protein SEY1 homolog"/>
    <property type="match status" value="1"/>
</dbReference>
<dbReference type="Pfam" id="PF20428">
    <property type="entry name" value="Sey1_3HB"/>
    <property type="match status" value="1"/>
</dbReference>
<feature type="region of interest" description="Disordered" evidence="9">
    <location>
        <begin position="13"/>
        <end position="62"/>
    </location>
</feature>
<evidence type="ECO:0000256" key="7">
    <source>
        <dbReference type="ARBA" id="ARBA00023136"/>
    </source>
</evidence>
<feature type="domain" description="GB1/RHD3-type G" evidence="11">
    <location>
        <begin position="166"/>
        <end position="388"/>
    </location>
</feature>
<keyword evidence="13" id="KW-1185">Reference proteome</keyword>
<keyword evidence="3 8" id="KW-0378">Hydrolase</keyword>
<evidence type="ECO:0000256" key="8">
    <source>
        <dbReference type="HAMAP-Rule" id="MF_03109"/>
    </source>
</evidence>
<dbReference type="InterPro" id="IPR008803">
    <property type="entry name" value="RHD3/Sey1"/>
</dbReference>
<dbReference type="AlphaFoldDB" id="A0AAJ5YT54"/>
<evidence type="ECO:0000259" key="11">
    <source>
        <dbReference type="PROSITE" id="PS51715"/>
    </source>
</evidence>
<dbReference type="HAMAP" id="MF_03109">
    <property type="entry name" value="Sey1"/>
    <property type="match status" value="1"/>
</dbReference>
<feature type="topological domain" description="Lumenal" evidence="8">
    <location>
        <begin position="827"/>
        <end position="829"/>
    </location>
</feature>
<evidence type="ECO:0000256" key="4">
    <source>
        <dbReference type="ARBA" id="ARBA00022824"/>
    </source>
</evidence>
<keyword evidence="1 8" id="KW-0812">Transmembrane</keyword>
<dbReference type="GO" id="GO:0005789">
    <property type="term" value="C:endoplasmic reticulum membrane"/>
    <property type="evidence" value="ECO:0007669"/>
    <property type="project" value="UniProtKB-SubCell"/>
</dbReference>
<comment type="similarity">
    <text evidence="8">Belongs to the TRAFAC class dynamin-like GTPase superfamily. GB1/RHD3 GTPase family. RHD3 subfamily.</text>
</comment>
<keyword evidence="6 8" id="KW-0342">GTP-binding</keyword>
<comment type="subcellular location">
    <subcellularLocation>
        <location evidence="8">Endoplasmic reticulum membrane</location>
        <topology evidence="8">Multi-pass membrane protein</topology>
    </subcellularLocation>
    <text evidence="8">Enriched in the cortical ER. Concentrated in punctae along the ER tubules.</text>
</comment>
<feature type="region of interest" description="Disordered" evidence="9">
    <location>
        <begin position="884"/>
        <end position="906"/>
    </location>
</feature>
<keyword evidence="5 8" id="KW-1133">Transmembrane helix</keyword>
<evidence type="ECO:0000313" key="12">
    <source>
        <dbReference type="EMBL" id="WFC98316.1"/>
    </source>
</evidence>